<dbReference type="InterPro" id="IPR007110">
    <property type="entry name" value="Ig-like_dom"/>
</dbReference>
<evidence type="ECO:0000313" key="5">
    <source>
        <dbReference type="Proteomes" id="UP000281553"/>
    </source>
</evidence>
<keyword evidence="5" id="KW-1185">Reference proteome</keyword>
<keyword evidence="1" id="KW-1015">Disulfide bond</keyword>
<dbReference type="SUPFAM" id="SSF63825">
    <property type="entry name" value="YWTD domain"/>
    <property type="match status" value="1"/>
</dbReference>
<proteinExistence type="predicted"/>
<dbReference type="Gene3D" id="2.10.25.10">
    <property type="entry name" value="Laminin"/>
    <property type="match status" value="1"/>
</dbReference>
<name>A0A3P7NRX6_DIBLA</name>
<comment type="caution">
    <text evidence="1">Lacks conserved residue(s) required for the propagation of feature annotation.</text>
</comment>
<dbReference type="InterPro" id="IPR009030">
    <property type="entry name" value="Growth_fac_rcpt_cys_sf"/>
</dbReference>
<feature type="domain" description="EGF-like" evidence="2">
    <location>
        <begin position="7"/>
        <end position="43"/>
    </location>
</feature>
<accession>A0A3P7NRX6</accession>
<dbReference type="InterPro" id="IPR011042">
    <property type="entry name" value="6-blade_b-propeller_TolB-like"/>
</dbReference>
<protein>
    <recommendedName>
        <fullName evidence="6">Ig-like domain-containing protein</fullName>
    </recommendedName>
</protein>
<keyword evidence="1" id="KW-0245">EGF-like domain</keyword>
<dbReference type="OrthoDB" id="6375837at2759"/>
<evidence type="ECO:0000313" key="4">
    <source>
        <dbReference type="EMBL" id="VDN11809.1"/>
    </source>
</evidence>
<dbReference type="AlphaFoldDB" id="A0A3P7NRX6"/>
<evidence type="ECO:0008006" key="6">
    <source>
        <dbReference type="Google" id="ProtNLM"/>
    </source>
</evidence>
<evidence type="ECO:0000259" key="3">
    <source>
        <dbReference type="PROSITE" id="PS50835"/>
    </source>
</evidence>
<dbReference type="PROSITE" id="PS50026">
    <property type="entry name" value="EGF_3"/>
    <property type="match status" value="1"/>
</dbReference>
<feature type="non-terminal residue" evidence="4">
    <location>
        <position position="1"/>
    </location>
</feature>
<evidence type="ECO:0000256" key="1">
    <source>
        <dbReference type="PROSITE-ProRule" id="PRU00076"/>
    </source>
</evidence>
<dbReference type="InterPro" id="IPR036179">
    <property type="entry name" value="Ig-like_dom_sf"/>
</dbReference>
<feature type="disulfide bond" evidence="1">
    <location>
        <begin position="11"/>
        <end position="21"/>
    </location>
</feature>
<dbReference type="Gene3D" id="2.120.10.30">
    <property type="entry name" value="TolB, C-terminal domain"/>
    <property type="match status" value="1"/>
</dbReference>
<dbReference type="EMBL" id="UYRU01052317">
    <property type="protein sequence ID" value="VDN11809.1"/>
    <property type="molecule type" value="Genomic_DNA"/>
</dbReference>
<evidence type="ECO:0000259" key="2">
    <source>
        <dbReference type="PROSITE" id="PS50026"/>
    </source>
</evidence>
<organism evidence="4 5">
    <name type="scientific">Dibothriocephalus latus</name>
    <name type="common">Fish tapeworm</name>
    <name type="synonym">Diphyllobothrium latum</name>
    <dbReference type="NCBI Taxonomy" id="60516"/>
    <lineage>
        <taxon>Eukaryota</taxon>
        <taxon>Metazoa</taxon>
        <taxon>Spiralia</taxon>
        <taxon>Lophotrochozoa</taxon>
        <taxon>Platyhelminthes</taxon>
        <taxon>Cestoda</taxon>
        <taxon>Eucestoda</taxon>
        <taxon>Diphyllobothriidea</taxon>
        <taxon>Diphyllobothriidae</taxon>
        <taxon>Dibothriocephalus</taxon>
    </lineage>
</organism>
<dbReference type="SUPFAM" id="SSF48726">
    <property type="entry name" value="Immunoglobulin"/>
    <property type="match status" value="1"/>
</dbReference>
<dbReference type="Gene3D" id="2.60.40.10">
    <property type="entry name" value="Immunoglobulins"/>
    <property type="match status" value="1"/>
</dbReference>
<dbReference type="InterPro" id="IPR000742">
    <property type="entry name" value="EGF"/>
</dbReference>
<feature type="domain" description="Ig-like" evidence="3">
    <location>
        <begin position="57"/>
        <end position="160"/>
    </location>
</feature>
<sequence length="419" mass="46549">AEANATQRAGCRVPCHNFGSCDESSGRCRCRPGFKGNGYTYCDFDCSQCLQEAKCAPELNKCICPLGYTGDGRLSLRIEKDDDVLRMHEDSGPLELYCKLTGDVSNAAVRWLTPSDVGHQTQTIMSDGKQVRLTIAEPKVSHSGRYVCQAGGVADNIDVVIERRPMAENNKHQQVALALDCNADRLIYTSNSGHALRWGNASAVQLEAKPTLVLEDAFSKFAWIAVDPTSGNIFAADTERKRIIVTHPDQPGRTYTFVQLGEDSNRDDIEIAGLAVHPRLSICWFQRRNIAPYPRTEMRCAQLEPDGLSVRQGRLMKEFNPTEEPSNGLIQEDDAILWTPLYKRMYRSLNPSKMVFVKGVCCSNGFQSITVHKMCRNSYTNTCSFDNGRCRFFCMPGGLTSAQSCKCPDDQPTCVPELS</sequence>
<dbReference type="InterPro" id="IPR013783">
    <property type="entry name" value="Ig-like_fold"/>
</dbReference>
<dbReference type="SUPFAM" id="SSF57184">
    <property type="entry name" value="Growth factor receptor domain"/>
    <property type="match status" value="1"/>
</dbReference>
<gene>
    <name evidence="4" type="ORF">DILT_LOCUS7640</name>
</gene>
<dbReference type="Proteomes" id="UP000281553">
    <property type="component" value="Unassembled WGS sequence"/>
</dbReference>
<reference evidence="4 5" key="1">
    <citation type="submission" date="2018-11" db="EMBL/GenBank/DDBJ databases">
        <authorList>
            <consortium name="Pathogen Informatics"/>
        </authorList>
    </citation>
    <scope>NUCLEOTIDE SEQUENCE [LARGE SCALE GENOMIC DNA]</scope>
</reference>
<dbReference type="PROSITE" id="PS01186">
    <property type="entry name" value="EGF_2"/>
    <property type="match status" value="1"/>
</dbReference>
<dbReference type="PROSITE" id="PS50835">
    <property type="entry name" value="IG_LIKE"/>
    <property type="match status" value="1"/>
</dbReference>